<dbReference type="Gene3D" id="1.10.10.2520">
    <property type="entry name" value="Cell wall hydrolase SleB, domain 1"/>
    <property type="match status" value="1"/>
</dbReference>
<keyword evidence="4" id="KW-1185">Reference proteome</keyword>
<protein>
    <recommendedName>
        <fullName evidence="2">Cell wall hydrolase SleB domain-containing protein</fullName>
    </recommendedName>
</protein>
<accession>A0A6L8W825</accession>
<dbReference type="Proteomes" id="UP000476030">
    <property type="component" value="Unassembled WGS sequence"/>
</dbReference>
<dbReference type="Pfam" id="PF07486">
    <property type="entry name" value="Hydrolase_2"/>
    <property type="match status" value="1"/>
</dbReference>
<gene>
    <name evidence="3" type="ORF">GQE98_11410</name>
</gene>
<feature type="transmembrane region" description="Helical" evidence="1">
    <location>
        <begin position="12"/>
        <end position="34"/>
    </location>
</feature>
<evidence type="ECO:0000259" key="2">
    <source>
        <dbReference type="Pfam" id="PF07486"/>
    </source>
</evidence>
<comment type="caution">
    <text evidence="3">The sequence shown here is derived from an EMBL/GenBank/DDBJ whole genome shotgun (WGS) entry which is preliminary data.</text>
</comment>
<reference evidence="3 4" key="1">
    <citation type="submission" date="2019-12" db="EMBL/GenBank/DDBJ databases">
        <title>Snethiella sp. nov. sp. isolated from sea sand.</title>
        <authorList>
            <person name="Kim J."/>
            <person name="Jeong S.E."/>
            <person name="Jung H.S."/>
            <person name="Jeon C.O."/>
        </authorList>
    </citation>
    <scope>NUCLEOTIDE SEQUENCE [LARGE SCALE GENOMIC DNA]</scope>
    <source>
        <strain evidence="3 4">DP05</strain>
    </source>
</reference>
<dbReference type="RefSeq" id="WP_161315762.1">
    <property type="nucleotide sequence ID" value="NZ_WTUW01000002.1"/>
</dbReference>
<proteinExistence type="predicted"/>
<evidence type="ECO:0000313" key="3">
    <source>
        <dbReference type="EMBL" id="MZR31238.1"/>
    </source>
</evidence>
<dbReference type="EMBL" id="WTUW01000002">
    <property type="protein sequence ID" value="MZR31238.1"/>
    <property type="molecule type" value="Genomic_DNA"/>
</dbReference>
<feature type="domain" description="Cell wall hydrolase SleB" evidence="2">
    <location>
        <begin position="115"/>
        <end position="224"/>
    </location>
</feature>
<dbReference type="GO" id="GO:0016787">
    <property type="term" value="F:hydrolase activity"/>
    <property type="evidence" value="ECO:0007669"/>
    <property type="project" value="InterPro"/>
</dbReference>
<dbReference type="AlphaFoldDB" id="A0A6L8W825"/>
<name>A0A6L8W825_9PROT</name>
<evidence type="ECO:0000256" key="1">
    <source>
        <dbReference type="SAM" id="Phobius"/>
    </source>
</evidence>
<keyword evidence="1" id="KW-0812">Transmembrane</keyword>
<organism evidence="3 4">
    <name type="scientific">Sneathiella litorea</name>
    <dbReference type="NCBI Taxonomy" id="2606216"/>
    <lineage>
        <taxon>Bacteria</taxon>
        <taxon>Pseudomonadati</taxon>
        <taxon>Pseudomonadota</taxon>
        <taxon>Alphaproteobacteria</taxon>
        <taxon>Sneathiellales</taxon>
        <taxon>Sneathiellaceae</taxon>
        <taxon>Sneathiella</taxon>
    </lineage>
</organism>
<sequence>MKNARSHEVGVFLGGTSILAAVVIGFSLLFQIGVSAKPFEHVAMSSAVKHANLARLDRKFAELPPLQNTLGILPNLDMPNGDKLDDSLQSVDLFDRNFTREEMCIAQAVYFEARSEPLVGQVAIAEVILNRIVDSRYPDTACDVVFQNQHLRNKCQFSFACDGMPDRPKNASAWEKSLKVVALVMKGERSGVAKRATHYHASYVSPRWSAHLNKLGQVGSHIFYREETI</sequence>
<evidence type="ECO:0000313" key="4">
    <source>
        <dbReference type="Proteomes" id="UP000476030"/>
    </source>
</evidence>
<keyword evidence="1" id="KW-1133">Transmembrane helix</keyword>
<dbReference type="InterPro" id="IPR011105">
    <property type="entry name" value="Cell_wall_hydrolase_SleB"/>
</dbReference>
<keyword evidence="1" id="KW-0472">Membrane</keyword>
<dbReference type="InterPro" id="IPR042047">
    <property type="entry name" value="SleB_dom1"/>
</dbReference>